<organism evidence="3 4">
    <name type="scientific">Paenibacillus ehimensis</name>
    <dbReference type="NCBI Taxonomy" id="79264"/>
    <lineage>
        <taxon>Bacteria</taxon>
        <taxon>Bacillati</taxon>
        <taxon>Bacillota</taxon>
        <taxon>Bacilli</taxon>
        <taxon>Bacillales</taxon>
        <taxon>Paenibacillaceae</taxon>
        <taxon>Paenibacillus</taxon>
    </lineage>
</organism>
<accession>A0ABT8VHE6</accession>
<sequence>MHRLGDKIKELRVNRGLSQDELAEKLNKNYGTTINKGMISKWENDLTEPKLETARILALFFNVTLDELIGLHNDIQTIAAHKEGEDWTEEELETIRKFKDFVRSQRKQG</sequence>
<dbReference type="EMBL" id="JAUMKJ010000040">
    <property type="protein sequence ID" value="MDO3680398.1"/>
    <property type="molecule type" value="Genomic_DNA"/>
</dbReference>
<reference evidence="3" key="1">
    <citation type="submission" date="2023-07" db="EMBL/GenBank/DDBJ databases">
        <authorList>
            <person name="Aktuganov G."/>
            <person name="Boyko T."/>
            <person name="Delegan Y."/>
            <person name="Galimzianova N."/>
            <person name="Gilvanova E."/>
            <person name="Korobov V."/>
            <person name="Kuzmina L."/>
            <person name="Melentiev A."/>
            <person name="Milman P."/>
            <person name="Ryabova A."/>
            <person name="Stupak E."/>
            <person name="Yasakov T."/>
            <person name="Zharikova N."/>
            <person name="Zhurenko E."/>
        </authorList>
    </citation>
    <scope>NUCLEOTIDE SEQUENCE</scope>
    <source>
        <strain evidence="3">IB-739</strain>
    </source>
</reference>
<dbReference type="CDD" id="cd00093">
    <property type="entry name" value="HTH_XRE"/>
    <property type="match status" value="1"/>
</dbReference>
<keyword evidence="1" id="KW-0238">DNA-binding</keyword>
<dbReference type="SMART" id="SM00530">
    <property type="entry name" value="HTH_XRE"/>
    <property type="match status" value="1"/>
</dbReference>
<dbReference type="PANTHER" id="PTHR46558">
    <property type="entry name" value="TRACRIPTIONAL REGULATORY PROTEIN-RELATED-RELATED"/>
    <property type="match status" value="1"/>
</dbReference>
<evidence type="ECO:0000313" key="4">
    <source>
        <dbReference type="Proteomes" id="UP001168883"/>
    </source>
</evidence>
<keyword evidence="4" id="KW-1185">Reference proteome</keyword>
<dbReference type="PANTHER" id="PTHR46558:SF11">
    <property type="entry name" value="HTH-TYPE TRANSCRIPTIONAL REGULATOR XRE"/>
    <property type="match status" value="1"/>
</dbReference>
<gene>
    <name evidence="3" type="ORF">Q3C12_25650</name>
</gene>
<evidence type="ECO:0000259" key="2">
    <source>
        <dbReference type="PROSITE" id="PS50943"/>
    </source>
</evidence>
<dbReference type="Pfam" id="PF01381">
    <property type="entry name" value="HTH_3"/>
    <property type="match status" value="1"/>
</dbReference>
<protein>
    <submittedName>
        <fullName evidence="3">Helix-turn-helix transcriptional regulator</fullName>
    </submittedName>
</protein>
<dbReference type="Proteomes" id="UP001168883">
    <property type="component" value="Unassembled WGS sequence"/>
</dbReference>
<feature type="domain" description="HTH cro/C1-type" evidence="2">
    <location>
        <begin position="8"/>
        <end position="68"/>
    </location>
</feature>
<evidence type="ECO:0000256" key="1">
    <source>
        <dbReference type="ARBA" id="ARBA00023125"/>
    </source>
</evidence>
<dbReference type="SUPFAM" id="SSF47413">
    <property type="entry name" value="lambda repressor-like DNA-binding domains"/>
    <property type="match status" value="1"/>
</dbReference>
<dbReference type="InterPro" id="IPR001387">
    <property type="entry name" value="Cro/C1-type_HTH"/>
</dbReference>
<proteinExistence type="predicted"/>
<name>A0ABT8VHE6_9BACL</name>
<dbReference type="InterPro" id="IPR010982">
    <property type="entry name" value="Lambda_DNA-bd_dom_sf"/>
</dbReference>
<dbReference type="RefSeq" id="WP_302880687.1">
    <property type="nucleotide sequence ID" value="NZ_JAUMKJ010000040.1"/>
</dbReference>
<evidence type="ECO:0000313" key="3">
    <source>
        <dbReference type="EMBL" id="MDO3680398.1"/>
    </source>
</evidence>
<dbReference type="PROSITE" id="PS50943">
    <property type="entry name" value="HTH_CROC1"/>
    <property type="match status" value="1"/>
</dbReference>
<dbReference type="Gene3D" id="1.10.260.40">
    <property type="entry name" value="lambda repressor-like DNA-binding domains"/>
    <property type="match status" value="1"/>
</dbReference>
<comment type="caution">
    <text evidence="3">The sequence shown here is derived from an EMBL/GenBank/DDBJ whole genome shotgun (WGS) entry which is preliminary data.</text>
</comment>